<reference evidence="6 7" key="1">
    <citation type="submission" date="2017-07" db="EMBL/GenBank/DDBJ databases">
        <authorList>
            <person name="Talla V."/>
            <person name="Backstrom N."/>
        </authorList>
    </citation>
    <scope>NUCLEOTIDE SEQUENCE [LARGE SCALE GENOMIC DNA]</scope>
</reference>
<evidence type="ECO:0008006" key="8">
    <source>
        <dbReference type="Google" id="ProtNLM"/>
    </source>
</evidence>
<dbReference type="Proteomes" id="UP000324832">
    <property type="component" value="Unassembled WGS sequence"/>
</dbReference>
<sequence length="427" mass="47348">MSVANRRKPVEKEQLLENGDKNLNTEKSNIKGDEWNIAVLLFLYALQGIPLGLAGAVPMLLQNRGITYTQQAEFSFVNWPFSVKLLWAPIVDALFMPNFGRRKTWLVPIQYMIGIVMLIMSSNITDWLGSKEVAPSMTFLTISFLFLNFLAATQDIAVDGWALTMLKRCNVGHASTCNTVGQTAGFFLGYVLFLALESPYFCNKYLRYEPETEGLVTLSSFLLLWGWVFIITTTLIAIFKHETNEVVNSKEGQGKGMKDILNAYKQLYTIVKLPAVRTLALVLFTAKVGFCASDAVSGLKLVEAGVPREDLALLAVPLVPVQILMPISVPTAPPGGSSSCRPRRAHADSDRGLWNFVFILLDSSVSDPSVGGTYMTLLNTVSNLGTNWPNTLALWAVDRLTYRTCSNLELSDNTCLQEQWWSMQCTG</sequence>
<evidence type="ECO:0000256" key="5">
    <source>
        <dbReference type="SAM" id="Phobius"/>
    </source>
</evidence>
<dbReference type="InterPro" id="IPR004752">
    <property type="entry name" value="AmpG_permease/AT-1"/>
</dbReference>
<protein>
    <recommendedName>
        <fullName evidence="8">Major facilitator superfamily (MFS) profile domain-containing protein</fullName>
    </recommendedName>
</protein>
<gene>
    <name evidence="6" type="ORF">LSINAPIS_LOCUS2473</name>
</gene>
<dbReference type="InterPro" id="IPR024371">
    <property type="entry name" value="AcetylCoA_trans_1-like"/>
</dbReference>
<feature type="transmembrane region" description="Helical" evidence="5">
    <location>
        <begin position="81"/>
        <end position="99"/>
    </location>
</feature>
<evidence type="ECO:0000313" key="6">
    <source>
        <dbReference type="EMBL" id="VVC89327.1"/>
    </source>
</evidence>
<dbReference type="GO" id="GO:0016020">
    <property type="term" value="C:membrane"/>
    <property type="evidence" value="ECO:0007669"/>
    <property type="project" value="UniProtKB-SubCell"/>
</dbReference>
<dbReference type="AlphaFoldDB" id="A0A5E4PTE2"/>
<organism evidence="6 7">
    <name type="scientific">Leptidea sinapis</name>
    <dbReference type="NCBI Taxonomy" id="189913"/>
    <lineage>
        <taxon>Eukaryota</taxon>
        <taxon>Metazoa</taxon>
        <taxon>Ecdysozoa</taxon>
        <taxon>Arthropoda</taxon>
        <taxon>Hexapoda</taxon>
        <taxon>Insecta</taxon>
        <taxon>Pterygota</taxon>
        <taxon>Neoptera</taxon>
        <taxon>Endopterygota</taxon>
        <taxon>Lepidoptera</taxon>
        <taxon>Glossata</taxon>
        <taxon>Ditrysia</taxon>
        <taxon>Papilionoidea</taxon>
        <taxon>Pieridae</taxon>
        <taxon>Dismorphiinae</taxon>
        <taxon>Leptidea</taxon>
    </lineage>
</organism>
<comment type="subcellular location">
    <subcellularLocation>
        <location evidence="1">Membrane</location>
        <topology evidence="1">Multi-pass membrane protein</topology>
    </subcellularLocation>
</comment>
<feature type="transmembrane region" description="Helical" evidence="5">
    <location>
        <begin position="179"/>
        <end position="196"/>
    </location>
</feature>
<evidence type="ECO:0000256" key="1">
    <source>
        <dbReference type="ARBA" id="ARBA00004141"/>
    </source>
</evidence>
<keyword evidence="2 5" id="KW-0812">Transmembrane</keyword>
<name>A0A5E4PTE2_9NEOP</name>
<dbReference type="PANTHER" id="PTHR12778">
    <property type="entry name" value="SOLUTE CARRIER FAMILY 33 ACETYL-COA TRANSPORTER -RELATED"/>
    <property type="match status" value="1"/>
</dbReference>
<feature type="transmembrane region" description="Helical" evidence="5">
    <location>
        <begin position="137"/>
        <end position="158"/>
    </location>
</feature>
<dbReference type="GO" id="GO:0008521">
    <property type="term" value="F:acetyl-CoA transmembrane transporter activity"/>
    <property type="evidence" value="ECO:0007669"/>
    <property type="project" value="InterPro"/>
</dbReference>
<dbReference type="Pfam" id="PF13000">
    <property type="entry name" value="Acatn"/>
    <property type="match status" value="2"/>
</dbReference>
<dbReference type="EMBL" id="FZQP02000515">
    <property type="protein sequence ID" value="VVC89327.1"/>
    <property type="molecule type" value="Genomic_DNA"/>
</dbReference>
<dbReference type="InterPro" id="IPR036259">
    <property type="entry name" value="MFS_trans_sf"/>
</dbReference>
<keyword evidence="4 5" id="KW-0472">Membrane</keyword>
<evidence type="ECO:0000256" key="3">
    <source>
        <dbReference type="ARBA" id="ARBA00022989"/>
    </source>
</evidence>
<accession>A0A5E4PTE2</accession>
<dbReference type="SUPFAM" id="SSF103473">
    <property type="entry name" value="MFS general substrate transporter"/>
    <property type="match status" value="1"/>
</dbReference>
<feature type="transmembrane region" description="Helical" evidence="5">
    <location>
        <begin position="37"/>
        <end position="61"/>
    </location>
</feature>
<dbReference type="GO" id="GO:0035348">
    <property type="term" value="P:acetyl-CoA transmembrane transport"/>
    <property type="evidence" value="ECO:0007669"/>
    <property type="project" value="InterPro"/>
</dbReference>
<evidence type="ECO:0000256" key="4">
    <source>
        <dbReference type="ARBA" id="ARBA00023136"/>
    </source>
</evidence>
<evidence type="ECO:0000256" key="2">
    <source>
        <dbReference type="ARBA" id="ARBA00022692"/>
    </source>
</evidence>
<feature type="transmembrane region" description="Helical" evidence="5">
    <location>
        <begin position="216"/>
        <end position="239"/>
    </location>
</feature>
<keyword evidence="7" id="KW-1185">Reference proteome</keyword>
<proteinExistence type="predicted"/>
<keyword evidence="3 5" id="KW-1133">Transmembrane helix</keyword>
<dbReference type="PANTHER" id="PTHR12778:SF9">
    <property type="entry name" value="ACETYL-COENZYME A TRANSPORTER 1"/>
    <property type="match status" value="1"/>
</dbReference>
<feature type="transmembrane region" description="Helical" evidence="5">
    <location>
        <begin position="106"/>
        <end position="125"/>
    </location>
</feature>
<evidence type="ECO:0000313" key="7">
    <source>
        <dbReference type="Proteomes" id="UP000324832"/>
    </source>
</evidence>